<evidence type="ECO:0000256" key="1">
    <source>
        <dbReference type="SAM" id="MobiDB-lite"/>
    </source>
</evidence>
<keyword evidence="3" id="KW-1185">Reference proteome</keyword>
<protein>
    <submittedName>
        <fullName evidence="2">Uncharacterized protein</fullName>
    </submittedName>
</protein>
<evidence type="ECO:0000313" key="3">
    <source>
        <dbReference type="Proteomes" id="UP000001861"/>
    </source>
</evidence>
<dbReference type="RefSeq" id="XP_001839342.1">
    <property type="nucleotide sequence ID" value="XM_001839290.1"/>
</dbReference>
<evidence type="ECO:0000313" key="2">
    <source>
        <dbReference type="EMBL" id="EAU82458.1"/>
    </source>
</evidence>
<feature type="compositionally biased region" description="Low complexity" evidence="1">
    <location>
        <begin position="98"/>
        <end position="107"/>
    </location>
</feature>
<sequence>MVADSSESPKPLFGDTNTPKRRKRYHLEHTPLRRSKRLRPSLGDGESRVNALPQSSSKEKSPKGNSSDDPDHEDGRAAQRERKLPTRVGATGESEKSTTPPHATGETTTRDTTDSEGSEKRELCEASVGIFDRGKETSTGKPGNDASSTRDSVKEGAKRRETDSEGRTIDPPTAPQRSLEVAAADDAPIIRNIDVIQRTVEVDSLTNVTPMRTSPEIVEELLTQAEDETDDEASSTIKVSDGDFSRNPSPENPTAELQSEHTVAGSGSFKMDQWWEDFINDWPEFKEAMEWLEKSCQ</sequence>
<feature type="compositionally biased region" description="Polar residues" evidence="1">
    <location>
        <begin position="139"/>
        <end position="150"/>
    </location>
</feature>
<organism evidence="2 3">
    <name type="scientific">Coprinopsis cinerea (strain Okayama-7 / 130 / ATCC MYA-4618 / FGSC 9003)</name>
    <name type="common">Inky cap fungus</name>
    <name type="synonym">Hormographiella aspergillata</name>
    <dbReference type="NCBI Taxonomy" id="240176"/>
    <lineage>
        <taxon>Eukaryota</taxon>
        <taxon>Fungi</taxon>
        <taxon>Dikarya</taxon>
        <taxon>Basidiomycota</taxon>
        <taxon>Agaricomycotina</taxon>
        <taxon>Agaricomycetes</taxon>
        <taxon>Agaricomycetidae</taxon>
        <taxon>Agaricales</taxon>
        <taxon>Agaricineae</taxon>
        <taxon>Psathyrellaceae</taxon>
        <taxon>Coprinopsis</taxon>
    </lineage>
</organism>
<dbReference type="AlphaFoldDB" id="A8P7E3"/>
<dbReference type="InParanoid" id="A8P7E3"/>
<proteinExistence type="predicted"/>
<feature type="region of interest" description="Disordered" evidence="1">
    <location>
        <begin position="224"/>
        <end position="265"/>
    </location>
</feature>
<feature type="compositionally biased region" description="Basic and acidic residues" evidence="1">
    <location>
        <begin position="73"/>
        <end position="84"/>
    </location>
</feature>
<feature type="compositionally biased region" description="Basic and acidic residues" evidence="1">
    <location>
        <begin position="151"/>
        <end position="168"/>
    </location>
</feature>
<dbReference type="GeneID" id="6015954"/>
<dbReference type="EMBL" id="AACS02000005">
    <property type="protein sequence ID" value="EAU82458.1"/>
    <property type="molecule type" value="Genomic_DNA"/>
</dbReference>
<feature type="compositionally biased region" description="Basic residues" evidence="1">
    <location>
        <begin position="19"/>
        <end position="39"/>
    </location>
</feature>
<comment type="caution">
    <text evidence="2">The sequence shown here is derived from an EMBL/GenBank/DDBJ whole genome shotgun (WGS) entry which is preliminary data.</text>
</comment>
<accession>A8P7E3</accession>
<dbReference type="Proteomes" id="UP000001861">
    <property type="component" value="Unassembled WGS sequence"/>
</dbReference>
<dbReference type="VEuPathDB" id="FungiDB:CC1G_08209"/>
<name>A8P7E3_COPC7</name>
<dbReference type="KEGG" id="cci:CC1G_08209"/>
<feature type="compositionally biased region" description="Basic and acidic residues" evidence="1">
    <location>
        <begin position="108"/>
        <end position="124"/>
    </location>
</feature>
<reference evidence="2 3" key="1">
    <citation type="journal article" date="2010" name="Proc. Natl. Acad. Sci. U.S.A.">
        <title>Insights into evolution of multicellular fungi from the assembled chromosomes of the mushroom Coprinopsis cinerea (Coprinus cinereus).</title>
        <authorList>
            <person name="Stajich J.E."/>
            <person name="Wilke S.K."/>
            <person name="Ahren D."/>
            <person name="Au C.H."/>
            <person name="Birren B.W."/>
            <person name="Borodovsky M."/>
            <person name="Burns C."/>
            <person name="Canback B."/>
            <person name="Casselton L.A."/>
            <person name="Cheng C.K."/>
            <person name="Deng J."/>
            <person name="Dietrich F.S."/>
            <person name="Fargo D.C."/>
            <person name="Farman M.L."/>
            <person name="Gathman A.C."/>
            <person name="Goldberg J."/>
            <person name="Guigo R."/>
            <person name="Hoegger P.J."/>
            <person name="Hooker J.B."/>
            <person name="Huggins A."/>
            <person name="James T.Y."/>
            <person name="Kamada T."/>
            <person name="Kilaru S."/>
            <person name="Kodira C."/>
            <person name="Kues U."/>
            <person name="Kupfer D."/>
            <person name="Kwan H.S."/>
            <person name="Lomsadze A."/>
            <person name="Li W."/>
            <person name="Lilly W.W."/>
            <person name="Ma L.J."/>
            <person name="Mackey A.J."/>
            <person name="Manning G."/>
            <person name="Martin F."/>
            <person name="Muraguchi H."/>
            <person name="Natvig D.O."/>
            <person name="Palmerini H."/>
            <person name="Ramesh M.A."/>
            <person name="Rehmeyer C.J."/>
            <person name="Roe B.A."/>
            <person name="Shenoy N."/>
            <person name="Stanke M."/>
            <person name="Ter-Hovhannisyan V."/>
            <person name="Tunlid A."/>
            <person name="Velagapudi R."/>
            <person name="Vision T.J."/>
            <person name="Zeng Q."/>
            <person name="Zolan M.E."/>
            <person name="Pukkila P.J."/>
        </authorList>
    </citation>
    <scope>NUCLEOTIDE SEQUENCE [LARGE SCALE GENOMIC DNA]</scope>
    <source>
        <strain evidence="3">Okayama-7 / 130 / ATCC MYA-4618 / FGSC 9003</strain>
    </source>
</reference>
<gene>
    <name evidence="2" type="ORF">CC1G_08209</name>
</gene>
<feature type="region of interest" description="Disordered" evidence="1">
    <location>
        <begin position="1"/>
        <end position="180"/>
    </location>
</feature>